<proteinExistence type="predicted"/>
<dbReference type="Proteomes" id="UP001497516">
    <property type="component" value="Chromosome 4"/>
</dbReference>
<evidence type="ECO:0000313" key="2">
    <source>
        <dbReference type="Proteomes" id="UP001497516"/>
    </source>
</evidence>
<keyword evidence="2" id="KW-1185">Reference proteome</keyword>
<name>A0AAV2EDV7_9ROSI</name>
<gene>
    <name evidence="1" type="ORF">LTRI10_LOCUS25104</name>
</gene>
<dbReference type="EMBL" id="OZ034817">
    <property type="protein sequence ID" value="CAL1383863.1"/>
    <property type="molecule type" value="Genomic_DNA"/>
</dbReference>
<sequence length="75" mass="8058">MPAYGLSHDHGPTREWGPCPIRNRNDASFGGSLQLFMGRVTTARLPVNSSTMNSLGELNGNFTVWLTVVGLPVSA</sequence>
<accession>A0AAV2EDV7</accession>
<organism evidence="1 2">
    <name type="scientific">Linum trigynum</name>
    <dbReference type="NCBI Taxonomy" id="586398"/>
    <lineage>
        <taxon>Eukaryota</taxon>
        <taxon>Viridiplantae</taxon>
        <taxon>Streptophyta</taxon>
        <taxon>Embryophyta</taxon>
        <taxon>Tracheophyta</taxon>
        <taxon>Spermatophyta</taxon>
        <taxon>Magnoliopsida</taxon>
        <taxon>eudicotyledons</taxon>
        <taxon>Gunneridae</taxon>
        <taxon>Pentapetalae</taxon>
        <taxon>rosids</taxon>
        <taxon>fabids</taxon>
        <taxon>Malpighiales</taxon>
        <taxon>Linaceae</taxon>
        <taxon>Linum</taxon>
    </lineage>
</organism>
<evidence type="ECO:0000313" key="1">
    <source>
        <dbReference type="EMBL" id="CAL1383863.1"/>
    </source>
</evidence>
<protein>
    <submittedName>
        <fullName evidence="1">Uncharacterized protein</fullName>
    </submittedName>
</protein>
<reference evidence="1 2" key="1">
    <citation type="submission" date="2024-04" db="EMBL/GenBank/DDBJ databases">
        <authorList>
            <person name="Fracassetti M."/>
        </authorList>
    </citation>
    <scope>NUCLEOTIDE SEQUENCE [LARGE SCALE GENOMIC DNA]</scope>
</reference>
<dbReference type="AlphaFoldDB" id="A0AAV2EDV7"/>